<dbReference type="CDD" id="cd07516">
    <property type="entry name" value="HAD_Pase"/>
    <property type="match status" value="1"/>
</dbReference>
<proteinExistence type="predicted"/>
<dbReference type="Gene3D" id="3.30.1240.10">
    <property type="match status" value="1"/>
</dbReference>
<dbReference type="Gene3D" id="3.40.50.1000">
    <property type="entry name" value="HAD superfamily/HAD-like"/>
    <property type="match status" value="1"/>
</dbReference>
<dbReference type="PANTHER" id="PTHR10000">
    <property type="entry name" value="PHOSPHOSERINE PHOSPHATASE"/>
    <property type="match status" value="1"/>
</dbReference>
<name>A0A938XSY8_9FIRM</name>
<dbReference type="Pfam" id="PF08282">
    <property type="entry name" value="Hydrolase_3"/>
    <property type="match status" value="1"/>
</dbReference>
<dbReference type="SFLD" id="SFLDG01140">
    <property type="entry name" value="C2.B:_Phosphomannomutase_and_P"/>
    <property type="match status" value="1"/>
</dbReference>
<protein>
    <submittedName>
        <fullName evidence="1">Cof subfamily protein (Haloacid dehalogenase superfamily)</fullName>
    </submittedName>
</protein>
<dbReference type="AlphaFoldDB" id="A0A938XSY8"/>
<sequence>MYKLVVLDLDGTLLTNDSIISSYSKEILLDLAAQDVKIILASGRPYQSMLAFAKELELNTPLIANNGALIKRPSGEVLAQNFIEVELAEQILNYAKQRDLHISFYFTDQICVEEITDKADVHIEEEKVMPQAVGDLKKRLDEPPINILFNIDKKIMRKTVRDLKKRFGESLSIVQTTENYIDVTGQNVNKGVGLKALLKKYNLSPQDVVSFGNNYNDLDMLELADLGVVTDNAPQEVKEQADMVTVSNEEHGVAKALEKIFI</sequence>
<dbReference type="EMBL" id="JAFBDQ010000004">
    <property type="protein sequence ID" value="MBM7556294.1"/>
    <property type="molecule type" value="Genomic_DNA"/>
</dbReference>
<dbReference type="NCBIfam" id="TIGR00099">
    <property type="entry name" value="Cof-subfamily"/>
    <property type="match status" value="1"/>
</dbReference>
<dbReference type="InterPro" id="IPR036412">
    <property type="entry name" value="HAD-like_sf"/>
</dbReference>
<dbReference type="RefSeq" id="WP_204701048.1">
    <property type="nucleotide sequence ID" value="NZ_JAFBDQ010000004.1"/>
</dbReference>
<evidence type="ECO:0000313" key="1">
    <source>
        <dbReference type="EMBL" id="MBM7556294.1"/>
    </source>
</evidence>
<dbReference type="Proteomes" id="UP000774000">
    <property type="component" value="Unassembled WGS sequence"/>
</dbReference>
<accession>A0A938XSY8</accession>
<dbReference type="InterPro" id="IPR006379">
    <property type="entry name" value="HAD-SF_hydro_IIB"/>
</dbReference>
<dbReference type="InterPro" id="IPR023214">
    <property type="entry name" value="HAD_sf"/>
</dbReference>
<gene>
    <name evidence="1" type="ORF">JOC47_001130</name>
</gene>
<dbReference type="PROSITE" id="PS01228">
    <property type="entry name" value="COF_1"/>
    <property type="match status" value="1"/>
</dbReference>
<dbReference type="PANTHER" id="PTHR10000:SF8">
    <property type="entry name" value="HAD SUPERFAMILY HYDROLASE-LIKE, TYPE 3"/>
    <property type="match status" value="1"/>
</dbReference>
<keyword evidence="2" id="KW-1185">Reference proteome</keyword>
<dbReference type="NCBIfam" id="TIGR01484">
    <property type="entry name" value="HAD-SF-IIB"/>
    <property type="match status" value="1"/>
</dbReference>
<organism evidence="1 2">
    <name type="scientific">Halanaerobacter jeridensis</name>
    <dbReference type="NCBI Taxonomy" id="706427"/>
    <lineage>
        <taxon>Bacteria</taxon>
        <taxon>Bacillati</taxon>
        <taxon>Bacillota</taxon>
        <taxon>Clostridia</taxon>
        <taxon>Halanaerobiales</taxon>
        <taxon>Halobacteroidaceae</taxon>
        <taxon>Halanaerobacter</taxon>
    </lineage>
</organism>
<dbReference type="GO" id="GO:0005829">
    <property type="term" value="C:cytosol"/>
    <property type="evidence" value="ECO:0007669"/>
    <property type="project" value="TreeGrafter"/>
</dbReference>
<comment type="caution">
    <text evidence="1">The sequence shown here is derived from an EMBL/GenBank/DDBJ whole genome shotgun (WGS) entry which is preliminary data.</text>
</comment>
<dbReference type="GO" id="GO:0016791">
    <property type="term" value="F:phosphatase activity"/>
    <property type="evidence" value="ECO:0007669"/>
    <property type="project" value="TreeGrafter"/>
</dbReference>
<dbReference type="SUPFAM" id="SSF56784">
    <property type="entry name" value="HAD-like"/>
    <property type="match status" value="1"/>
</dbReference>
<dbReference type="InterPro" id="IPR000150">
    <property type="entry name" value="Cof"/>
</dbReference>
<dbReference type="SFLD" id="SFLDS00003">
    <property type="entry name" value="Haloacid_Dehalogenase"/>
    <property type="match status" value="1"/>
</dbReference>
<dbReference type="GO" id="GO:0000287">
    <property type="term" value="F:magnesium ion binding"/>
    <property type="evidence" value="ECO:0007669"/>
    <property type="project" value="TreeGrafter"/>
</dbReference>
<evidence type="ECO:0000313" key="2">
    <source>
        <dbReference type="Proteomes" id="UP000774000"/>
    </source>
</evidence>
<reference evidence="1" key="1">
    <citation type="submission" date="2021-01" db="EMBL/GenBank/DDBJ databases">
        <title>Genomic Encyclopedia of Type Strains, Phase IV (KMG-IV): sequencing the most valuable type-strain genomes for metagenomic binning, comparative biology and taxonomic classification.</title>
        <authorList>
            <person name="Goeker M."/>
        </authorList>
    </citation>
    <scope>NUCLEOTIDE SEQUENCE</scope>
    <source>
        <strain evidence="1">DSM 23230</strain>
    </source>
</reference>